<dbReference type="EMBL" id="MN740705">
    <property type="protein sequence ID" value="QHU09076.1"/>
    <property type="molecule type" value="Genomic_DNA"/>
</dbReference>
<proteinExistence type="predicted"/>
<evidence type="ECO:0000313" key="2">
    <source>
        <dbReference type="EMBL" id="QHU09076.1"/>
    </source>
</evidence>
<organism evidence="2">
    <name type="scientific">viral metagenome</name>
    <dbReference type="NCBI Taxonomy" id="1070528"/>
    <lineage>
        <taxon>unclassified sequences</taxon>
        <taxon>metagenomes</taxon>
        <taxon>organismal metagenomes</taxon>
    </lineage>
</organism>
<accession>A0A6C0JW82</accession>
<dbReference type="AlphaFoldDB" id="A0A6C0JW82"/>
<reference evidence="2" key="1">
    <citation type="journal article" date="2020" name="Nature">
        <title>Giant virus diversity and host interactions through global metagenomics.</title>
        <authorList>
            <person name="Schulz F."/>
            <person name="Roux S."/>
            <person name="Paez-Espino D."/>
            <person name="Jungbluth S."/>
            <person name="Walsh D.A."/>
            <person name="Denef V.J."/>
            <person name="McMahon K.D."/>
            <person name="Konstantinidis K.T."/>
            <person name="Eloe-Fadrosh E.A."/>
            <person name="Kyrpides N.C."/>
            <person name="Woyke T."/>
        </authorList>
    </citation>
    <scope>NUCLEOTIDE SEQUENCE</scope>
    <source>
        <strain evidence="2">GVMAG-S-1074260-58</strain>
    </source>
</reference>
<name>A0A6C0JW82_9ZZZZ</name>
<sequence>MDTQTTKDNVSIEKLDTFKKIIREMVNDLLVTFPELNQTLHVDLKLLCQTPDDDTSNEAANRVRTYCMGVLPERFINIIYMNETMFENMDNDLNFLPGINYRILWKENLTETTRKNIWRYLQLLLFSLISDITDKSMFGDTSNLFTDNDDVEQFKEKLEETMYDMKEMFEGMEDTPNPDLSAENVFEHMNEMMNGKLGKIAKELAEETVSNLNVDVNDAKGVTEVMSKMLSNPSAMMDMIKNVGTKIDDKIKTGDIKESELLEEALSMMQKMKDIPGMKDIQDKLNKMGLSSNKVNNSAMKTQMERNIKKAKYKEYLRTRANTKVQTPSEMSVDELSQATKKSDEICAELLKEPENKVFTCGPKAERSTNKKKGKGKGKNK</sequence>
<feature type="region of interest" description="Disordered" evidence="1">
    <location>
        <begin position="359"/>
        <end position="381"/>
    </location>
</feature>
<evidence type="ECO:0000256" key="1">
    <source>
        <dbReference type="SAM" id="MobiDB-lite"/>
    </source>
</evidence>
<protein>
    <submittedName>
        <fullName evidence="2">Uncharacterized protein</fullName>
    </submittedName>
</protein>
<feature type="compositionally biased region" description="Basic residues" evidence="1">
    <location>
        <begin position="370"/>
        <end position="381"/>
    </location>
</feature>